<dbReference type="AlphaFoldDB" id="A0A0N5CB50"/>
<reference evidence="2" key="1">
    <citation type="submission" date="2017-02" db="UniProtKB">
        <authorList>
            <consortium name="WormBaseParasite"/>
        </authorList>
    </citation>
    <scope>IDENTIFICATION</scope>
</reference>
<organism evidence="1 2">
    <name type="scientific">Strongyloides papillosus</name>
    <name type="common">Intestinal threadworm</name>
    <dbReference type="NCBI Taxonomy" id="174720"/>
    <lineage>
        <taxon>Eukaryota</taxon>
        <taxon>Metazoa</taxon>
        <taxon>Ecdysozoa</taxon>
        <taxon>Nematoda</taxon>
        <taxon>Chromadorea</taxon>
        <taxon>Rhabditida</taxon>
        <taxon>Tylenchina</taxon>
        <taxon>Panagrolaimomorpha</taxon>
        <taxon>Strongyloidoidea</taxon>
        <taxon>Strongyloididae</taxon>
        <taxon>Strongyloides</taxon>
    </lineage>
</organism>
<sequence length="38" mass="4662">LCVKASQFYTLPARKKKCRNEYMRKIEKLKKQQSKMQK</sequence>
<dbReference type="Proteomes" id="UP000046392">
    <property type="component" value="Unplaced"/>
</dbReference>
<dbReference type="WBParaSite" id="SPAL_0001511350.1">
    <property type="protein sequence ID" value="SPAL_0001511350.1"/>
    <property type="gene ID" value="SPAL_0001511350"/>
</dbReference>
<accession>A0A0N5CB50</accession>
<protein>
    <submittedName>
        <fullName evidence="2">30S ribosomal protein S21</fullName>
    </submittedName>
</protein>
<evidence type="ECO:0000313" key="2">
    <source>
        <dbReference type="WBParaSite" id="SPAL_0001511350.1"/>
    </source>
</evidence>
<keyword evidence="1" id="KW-1185">Reference proteome</keyword>
<evidence type="ECO:0000313" key="1">
    <source>
        <dbReference type="Proteomes" id="UP000046392"/>
    </source>
</evidence>
<proteinExistence type="predicted"/>
<name>A0A0N5CB50_STREA</name>